<feature type="domain" description="Beta-lactamase-related" evidence="3">
    <location>
        <begin position="134"/>
        <end position="433"/>
    </location>
</feature>
<dbReference type="InterPro" id="IPR012338">
    <property type="entry name" value="Beta-lactam/transpept-like"/>
</dbReference>
<dbReference type="GO" id="GO:0016787">
    <property type="term" value="F:hydrolase activity"/>
    <property type="evidence" value="ECO:0007669"/>
    <property type="project" value="UniProtKB-KW"/>
</dbReference>
<protein>
    <submittedName>
        <fullName evidence="4">Serine hydrolase</fullName>
    </submittedName>
</protein>
<gene>
    <name evidence="4" type="ORF">D9V37_15610</name>
</gene>
<dbReference type="InterPro" id="IPR001466">
    <property type="entry name" value="Beta-lactam-related"/>
</dbReference>
<evidence type="ECO:0000313" key="4">
    <source>
        <dbReference type="EMBL" id="RLV47592.1"/>
    </source>
</evidence>
<dbReference type="Gene3D" id="3.40.710.10">
    <property type="entry name" value="DD-peptidase/beta-lactamase superfamily"/>
    <property type="match status" value="1"/>
</dbReference>
<dbReference type="Proteomes" id="UP000281708">
    <property type="component" value="Unassembled WGS sequence"/>
</dbReference>
<proteinExistence type="predicted"/>
<evidence type="ECO:0000256" key="1">
    <source>
        <dbReference type="ARBA" id="ARBA00022801"/>
    </source>
</evidence>
<feature type="chain" id="PRO_5018076475" evidence="2">
    <location>
        <begin position="25"/>
        <end position="596"/>
    </location>
</feature>
<dbReference type="OrthoDB" id="9809635at2"/>
<dbReference type="EMBL" id="RDBE01000010">
    <property type="protein sequence ID" value="RLV47592.1"/>
    <property type="molecule type" value="Genomic_DNA"/>
</dbReference>
<feature type="signal peptide" evidence="2">
    <location>
        <begin position="1"/>
        <end position="24"/>
    </location>
</feature>
<comment type="caution">
    <text evidence="4">The sequence shown here is derived from an EMBL/GenBank/DDBJ whole genome shotgun (WGS) entry which is preliminary data.</text>
</comment>
<dbReference type="Gene3D" id="2.60.120.260">
    <property type="entry name" value="Galactose-binding domain-like"/>
    <property type="match status" value="1"/>
</dbReference>
<name>A0A3L8NY22_9ACTN</name>
<evidence type="ECO:0000259" key="3">
    <source>
        <dbReference type="Pfam" id="PF00144"/>
    </source>
</evidence>
<keyword evidence="1 4" id="KW-0378">Hydrolase</keyword>
<keyword evidence="2" id="KW-0732">Signal</keyword>
<dbReference type="SUPFAM" id="SSF56601">
    <property type="entry name" value="beta-lactamase/transpeptidase-like"/>
    <property type="match status" value="1"/>
</dbReference>
<sequence>MRRDMTKLVLVAAAALVAATGATASVPSAIASAIASATTGVTTDHGGPRLAQLVGSQHVTLHRGSARSAGLLPAYARRVVRDAAAGVTPESATTPGVYPGETVIAGRNGVITGFDAKGFALRYADQSGTQLPREEWISTRRSTMYDLASLSKLFTSIVAVQQLEKGRLDLDRTVASYLPAYAQNGKGAITIRQLLTHTSGLPPDPSPALWTYPTYQDRIDAILTQTPAAPAGSTYVYSDLNMMSLQLVLEKITGKPLDQLVRQGITKPLHMTSTMYNPPARLRYRIAAEEYQTTPARGLTWGQVHDENAWALNGVAGHAGVFSDAHDLAILAQTMLNGGRYGKARILSKHWVVAMLKNYNQAFTGNEHGLGFELWQHYESGALATPYTGAHTGFTGTSITIDPTTQSFVILLTNRVHPHRTGPTVNPYRRAVADDMARAVRVKPAAGRTAWYAGMEDATTATLTMPVTLPAGRTALRWSMWYDTEPRADFATLEASTDDGTSWTPVPFTLRGKRLSVRTPGSVAGYEGHQWLRARASLAAYSGRVQLRWRYTTDELYHGRGVYVDDVRVQRGRHTILDAERHPAVLDAVGWVASRS</sequence>
<evidence type="ECO:0000313" key="5">
    <source>
        <dbReference type="Proteomes" id="UP000281708"/>
    </source>
</evidence>
<reference evidence="4 5" key="1">
    <citation type="submission" date="2018-10" db="EMBL/GenBank/DDBJ databases">
        <title>Marmoricola sp. 4Q3S-7 whole genome shotgun sequence.</title>
        <authorList>
            <person name="Li F."/>
        </authorList>
    </citation>
    <scope>NUCLEOTIDE SEQUENCE [LARGE SCALE GENOMIC DNA]</scope>
    <source>
        <strain evidence="4 5">4Q3S-7</strain>
    </source>
</reference>
<dbReference type="InterPro" id="IPR050789">
    <property type="entry name" value="Diverse_Enzym_Activities"/>
</dbReference>
<evidence type="ECO:0000256" key="2">
    <source>
        <dbReference type="SAM" id="SignalP"/>
    </source>
</evidence>
<dbReference type="PANTHER" id="PTHR43283">
    <property type="entry name" value="BETA-LACTAMASE-RELATED"/>
    <property type="match status" value="1"/>
</dbReference>
<organism evidence="4 5">
    <name type="scientific">Nocardioides mangrovicus</name>
    <dbReference type="NCBI Taxonomy" id="2478913"/>
    <lineage>
        <taxon>Bacteria</taxon>
        <taxon>Bacillati</taxon>
        <taxon>Actinomycetota</taxon>
        <taxon>Actinomycetes</taxon>
        <taxon>Propionibacteriales</taxon>
        <taxon>Nocardioidaceae</taxon>
        <taxon>Nocardioides</taxon>
    </lineage>
</organism>
<dbReference type="Pfam" id="PF00144">
    <property type="entry name" value="Beta-lactamase"/>
    <property type="match status" value="1"/>
</dbReference>
<accession>A0A3L8NY22</accession>
<dbReference type="AlphaFoldDB" id="A0A3L8NY22"/>
<dbReference type="PANTHER" id="PTHR43283:SF11">
    <property type="entry name" value="BETA-LACTAMASE-RELATED DOMAIN-CONTAINING PROTEIN"/>
    <property type="match status" value="1"/>
</dbReference>
<keyword evidence="5" id="KW-1185">Reference proteome</keyword>